<name>A0A7S9LRS8_9RHOB</name>
<accession>A0A7S9LRS8</accession>
<keyword evidence="2" id="KW-1185">Reference proteome</keyword>
<dbReference type="AlphaFoldDB" id="A0A7S9LRS8"/>
<reference evidence="1 2" key="1">
    <citation type="submission" date="2020-11" db="EMBL/GenBank/DDBJ databases">
        <title>Description of Pontivivens ytuae sp. nov. isolated from deep sea sediment of Mariana Trench.</title>
        <authorList>
            <person name="Wang Z."/>
            <person name="Sun Q.-L."/>
            <person name="Xu X.-D."/>
            <person name="Tang Y.-Z."/>
            <person name="Zhang J."/>
        </authorList>
    </citation>
    <scope>NUCLEOTIDE SEQUENCE [LARGE SCALE GENOMIC DNA]</scope>
    <source>
        <strain evidence="1 2">MT2928</strain>
    </source>
</reference>
<evidence type="ECO:0000313" key="1">
    <source>
        <dbReference type="EMBL" id="QPH54073.1"/>
    </source>
</evidence>
<proteinExistence type="predicted"/>
<evidence type="ECO:0000313" key="2">
    <source>
        <dbReference type="Proteomes" id="UP000594800"/>
    </source>
</evidence>
<dbReference type="KEGG" id="poz:I0K15_20260"/>
<dbReference type="RefSeq" id="WP_196103282.1">
    <property type="nucleotide sequence ID" value="NZ_CP064942.1"/>
</dbReference>
<organism evidence="1 2">
    <name type="scientific">Pontivivens ytuae</name>
    <dbReference type="NCBI Taxonomy" id="2789856"/>
    <lineage>
        <taxon>Bacteria</taxon>
        <taxon>Pseudomonadati</taxon>
        <taxon>Pseudomonadota</taxon>
        <taxon>Alphaproteobacteria</taxon>
        <taxon>Rhodobacterales</taxon>
        <taxon>Paracoccaceae</taxon>
        <taxon>Pontivivens</taxon>
    </lineage>
</organism>
<gene>
    <name evidence="1" type="ORF">I0K15_20260</name>
</gene>
<dbReference type="EMBL" id="CP064942">
    <property type="protein sequence ID" value="QPH54073.1"/>
    <property type="molecule type" value="Genomic_DNA"/>
</dbReference>
<protein>
    <submittedName>
        <fullName evidence="1">Uncharacterized protein</fullName>
    </submittedName>
</protein>
<dbReference type="Proteomes" id="UP000594800">
    <property type="component" value="Chromosome"/>
</dbReference>
<sequence>MIGINNIKYPDDYAAMMKRLGVSDQKGGQKMLPALQTDNDKDAERIADSVIRKEQIKQKPRELLAAMRKLFK</sequence>